<evidence type="ECO:0000256" key="4">
    <source>
        <dbReference type="ARBA" id="ARBA00022967"/>
    </source>
</evidence>
<protein>
    <submittedName>
        <fullName evidence="7">ABC transporter ATP-binding protein</fullName>
    </submittedName>
</protein>
<evidence type="ECO:0000256" key="2">
    <source>
        <dbReference type="ARBA" id="ARBA00022741"/>
    </source>
</evidence>
<evidence type="ECO:0000256" key="5">
    <source>
        <dbReference type="ARBA" id="ARBA00023136"/>
    </source>
</evidence>
<dbReference type="AlphaFoldDB" id="A0A938BLV6"/>
<name>A0A938BLV6_9BACT</name>
<dbReference type="SUPFAM" id="SSF52540">
    <property type="entry name" value="P-loop containing nucleoside triphosphate hydrolases"/>
    <property type="match status" value="1"/>
</dbReference>
<proteinExistence type="predicted"/>
<dbReference type="InterPro" id="IPR013611">
    <property type="entry name" value="Transp-assoc_OB_typ2"/>
</dbReference>
<dbReference type="PROSITE" id="PS00211">
    <property type="entry name" value="ABC_TRANSPORTER_1"/>
    <property type="match status" value="1"/>
</dbReference>
<dbReference type="GO" id="GO:0016887">
    <property type="term" value="F:ATP hydrolysis activity"/>
    <property type="evidence" value="ECO:0007669"/>
    <property type="project" value="InterPro"/>
</dbReference>
<keyword evidence="1" id="KW-1003">Cell membrane</keyword>
<accession>A0A938BLV6</accession>
<dbReference type="Pfam" id="PF08402">
    <property type="entry name" value="TOBE_2"/>
    <property type="match status" value="1"/>
</dbReference>
<evidence type="ECO:0000313" key="7">
    <source>
        <dbReference type="EMBL" id="MBM3273648.1"/>
    </source>
</evidence>
<organism evidence="7 8">
    <name type="scientific">Candidatus Tanganyikabacteria bacterium</name>
    <dbReference type="NCBI Taxonomy" id="2961651"/>
    <lineage>
        <taxon>Bacteria</taxon>
        <taxon>Bacillati</taxon>
        <taxon>Candidatus Sericytochromatia</taxon>
        <taxon>Candidatus Tanganyikabacteria</taxon>
    </lineage>
</organism>
<dbReference type="Gene3D" id="3.40.50.300">
    <property type="entry name" value="P-loop containing nucleotide triphosphate hydrolases"/>
    <property type="match status" value="1"/>
</dbReference>
<sequence length="325" mass="34836">MDIAAVDLRIESQGRRVLDIPSLLIRDGRVTAILGPNGAGKTTLLRAIAGLEKGAAGSIRLGDQAVEPGYRAGRRVAFAFQEAIFLRATMRRNLELALELRGIPRSQRAEKASDAASHLGVRHLLDRHPRQLSGGELQRFNVARAISLEAPIALFDEPMSGIDGRAREQLADELPETLRRFTRTAVIVTHDRLEAFRLAQDVVVLLDGRVRAAGPKGEVFRDPPDAQVAHLLGYTILERPGGTLAVPPDALRIGAATWTFEMRVTAVADLGSRFEARGTVEGTPVALTLPPDAPQPVPGDKLMIGADSALGLGPAASGKSFAVRE</sequence>
<reference evidence="7 8" key="1">
    <citation type="submission" date="2019-03" db="EMBL/GenBank/DDBJ databases">
        <title>Lake Tanganyika Metagenome-Assembled Genomes (MAGs).</title>
        <authorList>
            <person name="Tran P."/>
        </authorList>
    </citation>
    <scope>NUCLEOTIDE SEQUENCE [LARGE SCALE GENOMIC DNA]</scope>
    <source>
        <strain evidence="7">K_DeepCast_65m_m2_236</strain>
    </source>
</reference>
<dbReference type="PANTHER" id="PTHR43875">
    <property type="entry name" value="MALTODEXTRIN IMPORT ATP-BINDING PROTEIN MSMX"/>
    <property type="match status" value="1"/>
</dbReference>
<dbReference type="InterPro" id="IPR003439">
    <property type="entry name" value="ABC_transporter-like_ATP-bd"/>
</dbReference>
<dbReference type="InterPro" id="IPR017871">
    <property type="entry name" value="ABC_transporter-like_CS"/>
</dbReference>
<dbReference type="EMBL" id="VGJX01000020">
    <property type="protein sequence ID" value="MBM3273648.1"/>
    <property type="molecule type" value="Genomic_DNA"/>
</dbReference>
<dbReference type="Pfam" id="PF00005">
    <property type="entry name" value="ABC_tran"/>
    <property type="match status" value="1"/>
</dbReference>
<dbReference type="InterPro" id="IPR003593">
    <property type="entry name" value="AAA+_ATPase"/>
</dbReference>
<dbReference type="GO" id="GO:0055052">
    <property type="term" value="C:ATP-binding cassette (ABC) transporter complex, substrate-binding subunit-containing"/>
    <property type="evidence" value="ECO:0007669"/>
    <property type="project" value="TreeGrafter"/>
</dbReference>
<evidence type="ECO:0000256" key="1">
    <source>
        <dbReference type="ARBA" id="ARBA00022475"/>
    </source>
</evidence>
<dbReference type="SMART" id="SM00382">
    <property type="entry name" value="AAA"/>
    <property type="match status" value="1"/>
</dbReference>
<evidence type="ECO:0000256" key="3">
    <source>
        <dbReference type="ARBA" id="ARBA00022840"/>
    </source>
</evidence>
<dbReference type="InterPro" id="IPR027417">
    <property type="entry name" value="P-loop_NTPase"/>
</dbReference>
<feature type="domain" description="ABC transporter" evidence="6">
    <location>
        <begin position="3"/>
        <end position="232"/>
    </location>
</feature>
<keyword evidence="5" id="KW-0472">Membrane</keyword>
<keyword evidence="3 7" id="KW-0067">ATP-binding</keyword>
<dbReference type="PANTHER" id="PTHR43875:SF15">
    <property type="entry name" value="TREHALOSE IMPORT ATP-BINDING PROTEIN SUGC"/>
    <property type="match status" value="1"/>
</dbReference>
<dbReference type="Proteomes" id="UP000703893">
    <property type="component" value="Unassembled WGS sequence"/>
</dbReference>
<dbReference type="InterPro" id="IPR047641">
    <property type="entry name" value="ABC_transpr_MalK/UgpC-like"/>
</dbReference>
<comment type="caution">
    <text evidence="7">The sequence shown here is derived from an EMBL/GenBank/DDBJ whole genome shotgun (WGS) entry which is preliminary data.</text>
</comment>
<gene>
    <name evidence="7" type="ORF">FJZ00_00740</name>
</gene>
<dbReference type="PROSITE" id="PS50893">
    <property type="entry name" value="ABC_TRANSPORTER_2"/>
    <property type="match status" value="1"/>
</dbReference>
<evidence type="ECO:0000313" key="8">
    <source>
        <dbReference type="Proteomes" id="UP000703893"/>
    </source>
</evidence>
<keyword evidence="2" id="KW-0547">Nucleotide-binding</keyword>
<dbReference type="GO" id="GO:0005524">
    <property type="term" value="F:ATP binding"/>
    <property type="evidence" value="ECO:0007669"/>
    <property type="project" value="UniProtKB-KW"/>
</dbReference>
<keyword evidence="4" id="KW-1278">Translocase</keyword>
<evidence type="ECO:0000259" key="6">
    <source>
        <dbReference type="PROSITE" id="PS50893"/>
    </source>
</evidence>